<feature type="region of interest" description="Disordered" evidence="1">
    <location>
        <begin position="258"/>
        <end position="282"/>
    </location>
</feature>
<dbReference type="AlphaFoldDB" id="A0A699L670"/>
<dbReference type="EMBL" id="BKCJ010575810">
    <property type="protein sequence ID" value="GFB20864.1"/>
    <property type="molecule type" value="Genomic_DNA"/>
</dbReference>
<feature type="region of interest" description="Disordered" evidence="1">
    <location>
        <begin position="1"/>
        <end position="55"/>
    </location>
</feature>
<proteinExistence type="predicted"/>
<accession>A0A699L670</accession>
<feature type="non-terminal residue" evidence="2">
    <location>
        <position position="1"/>
    </location>
</feature>
<reference evidence="2" key="1">
    <citation type="journal article" date="2019" name="Sci. Rep.">
        <title>Draft genome of Tanacetum cinerariifolium, the natural source of mosquito coil.</title>
        <authorList>
            <person name="Yamashiro T."/>
            <person name="Shiraishi A."/>
            <person name="Satake H."/>
            <person name="Nakayama K."/>
        </authorList>
    </citation>
    <scope>NUCLEOTIDE SEQUENCE</scope>
</reference>
<protein>
    <submittedName>
        <fullName evidence="2">Uncharacterized protein</fullName>
    </submittedName>
</protein>
<feature type="compositionally biased region" description="Pro residues" evidence="1">
    <location>
        <begin position="21"/>
        <end position="35"/>
    </location>
</feature>
<organism evidence="2">
    <name type="scientific">Tanacetum cinerariifolium</name>
    <name type="common">Dalmatian daisy</name>
    <name type="synonym">Chrysanthemum cinerariifolium</name>
    <dbReference type="NCBI Taxonomy" id="118510"/>
    <lineage>
        <taxon>Eukaryota</taxon>
        <taxon>Viridiplantae</taxon>
        <taxon>Streptophyta</taxon>
        <taxon>Embryophyta</taxon>
        <taxon>Tracheophyta</taxon>
        <taxon>Spermatophyta</taxon>
        <taxon>Magnoliopsida</taxon>
        <taxon>eudicotyledons</taxon>
        <taxon>Gunneridae</taxon>
        <taxon>Pentapetalae</taxon>
        <taxon>asterids</taxon>
        <taxon>campanulids</taxon>
        <taxon>Asterales</taxon>
        <taxon>Asteraceae</taxon>
        <taxon>Asteroideae</taxon>
        <taxon>Anthemideae</taxon>
        <taxon>Anthemidinae</taxon>
        <taxon>Tanacetum</taxon>
    </lineage>
</organism>
<comment type="caution">
    <text evidence="2">The sequence shown here is derived from an EMBL/GenBank/DDBJ whole genome shotgun (WGS) entry which is preliminary data.</text>
</comment>
<evidence type="ECO:0000256" key="1">
    <source>
        <dbReference type="SAM" id="MobiDB-lite"/>
    </source>
</evidence>
<evidence type="ECO:0000313" key="2">
    <source>
        <dbReference type="EMBL" id="GFB20864.1"/>
    </source>
</evidence>
<sequence length="311" mass="35485">DEDDVNEVIVEPTPPSSTLATPPPPPQQEHIPLPPQANTTQPLPPPPPQQQPSQTTELSMTLLNQLLETCATLTKQVANLEQDNIAQAIKITKHKQKVKRLEKKRQLKSYGLKRLRKGRLEESQVNVYHLDLEHAEKVLKVVTTATTDATTTTAQVPKASAPRKRWGKGILVEEPKPLKRQVQIEQDKAFARELEAELNANINLNDVVDQVKRKERQYNIVIRYHALKRKLVTEAQARKNMMHYNSIQAFLKKGEKEIEEEGSKRKSESSKQRADKKQRIDEEVEELKTHLQIIANNDHDDDVYTEPTLLA</sequence>
<name>A0A699L670_TANCI</name>
<gene>
    <name evidence="2" type="ORF">Tci_692835</name>
</gene>